<dbReference type="Pfam" id="PF12796">
    <property type="entry name" value="Ank_2"/>
    <property type="match status" value="3"/>
</dbReference>
<dbReference type="PANTHER" id="PTHR24173">
    <property type="entry name" value="ANKYRIN REPEAT CONTAINING"/>
    <property type="match status" value="1"/>
</dbReference>
<keyword evidence="5" id="KW-1185">Reference proteome</keyword>
<dbReference type="PROSITE" id="PS50088">
    <property type="entry name" value="ANK_REPEAT"/>
    <property type="match status" value="2"/>
</dbReference>
<dbReference type="Gene3D" id="1.25.40.20">
    <property type="entry name" value="Ankyrin repeat-containing domain"/>
    <property type="match status" value="2"/>
</dbReference>
<dbReference type="InterPro" id="IPR036770">
    <property type="entry name" value="Ankyrin_rpt-contain_sf"/>
</dbReference>
<dbReference type="Proteomes" id="UP000053766">
    <property type="component" value="Unassembled WGS sequence"/>
</dbReference>
<keyword evidence="1" id="KW-0677">Repeat</keyword>
<accession>A0A0D8Y9D1</accession>
<dbReference type="EMBL" id="KN716153">
    <property type="protein sequence ID" value="KJH53340.1"/>
    <property type="molecule type" value="Genomic_DNA"/>
</dbReference>
<dbReference type="STRING" id="29172.A0A0D8Y9D1"/>
<evidence type="ECO:0000256" key="1">
    <source>
        <dbReference type="ARBA" id="ARBA00022737"/>
    </source>
</evidence>
<evidence type="ECO:0000256" key="2">
    <source>
        <dbReference type="ARBA" id="ARBA00023043"/>
    </source>
</evidence>
<dbReference type="PANTHER" id="PTHR24173:SF74">
    <property type="entry name" value="ANKYRIN REPEAT DOMAIN-CONTAINING PROTEIN 16"/>
    <property type="match status" value="1"/>
</dbReference>
<evidence type="ECO:0000256" key="3">
    <source>
        <dbReference type="PROSITE-ProRule" id="PRU00023"/>
    </source>
</evidence>
<organism evidence="4 5">
    <name type="scientific">Dictyocaulus viviparus</name>
    <name type="common">Bovine lungworm</name>
    <dbReference type="NCBI Taxonomy" id="29172"/>
    <lineage>
        <taxon>Eukaryota</taxon>
        <taxon>Metazoa</taxon>
        <taxon>Ecdysozoa</taxon>
        <taxon>Nematoda</taxon>
        <taxon>Chromadorea</taxon>
        <taxon>Rhabditida</taxon>
        <taxon>Rhabditina</taxon>
        <taxon>Rhabditomorpha</taxon>
        <taxon>Strongyloidea</taxon>
        <taxon>Metastrongylidae</taxon>
        <taxon>Dictyocaulus</taxon>
    </lineage>
</organism>
<feature type="repeat" description="ANK" evidence="3">
    <location>
        <begin position="83"/>
        <end position="115"/>
    </location>
</feature>
<sequence>MSGRDGTTPTEDESDIIQLIRQAVLFENVELLSDLIRENPWSLMRVDQHGRTPLMLAAHNGRLDSLKTLLNVDCDTLNSINCAGKTALHLAAEAGEVLAVRQLLLAGADTECRDLFGHCALESAHIAGHDNVAAVIIETIQLKNDKLNEAHTELICACAENDVSTIEKILTHFSIKDQYILLNGHSPGCDTALFIACINGQVDVVKRLLELETDHVVIDPVTKDTIIHTAISSQNVEMLKIMLEAFPMLVANVNSDGCSCLHWAAESGSTEIMRSLLEFHYPENLIRDIDLLCYPPYRSAIDVNQGDIECRTALYRAVAKGYVEVIQYMLAFQCLFCDGEMRCPFQLDVYCSRGRTPLMVAAYNQSLPILTYVRHYFVMP</sequence>
<proteinExistence type="predicted"/>
<dbReference type="OrthoDB" id="194358at2759"/>
<dbReference type="SUPFAM" id="SSF48403">
    <property type="entry name" value="Ankyrin repeat"/>
    <property type="match status" value="1"/>
</dbReference>
<dbReference type="SMART" id="SM00248">
    <property type="entry name" value="ANK"/>
    <property type="match status" value="7"/>
</dbReference>
<gene>
    <name evidence="4" type="ORF">DICVIV_00463</name>
</gene>
<feature type="repeat" description="ANK" evidence="3">
    <location>
        <begin position="49"/>
        <end position="75"/>
    </location>
</feature>
<name>A0A0D8Y9D1_DICVI</name>
<evidence type="ECO:0000313" key="4">
    <source>
        <dbReference type="EMBL" id="KJH53340.1"/>
    </source>
</evidence>
<evidence type="ECO:0000313" key="5">
    <source>
        <dbReference type="Proteomes" id="UP000053766"/>
    </source>
</evidence>
<reference evidence="4 5" key="1">
    <citation type="submission" date="2013-11" db="EMBL/GenBank/DDBJ databases">
        <title>Draft genome of the bovine lungworm Dictyocaulus viviparus.</title>
        <authorList>
            <person name="Mitreva M."/>
        </authorList>
    </citation>
    <scope>NUCLEOTIDE SEQUENCE [LARGE SCALE GENOMIC DNA]</scope>
    <source>
        <strain evidence="4 5">HannoverDv2000</strain>
    </source>
</reference>
<protein>
    <submittedName>
        <fullName evidence="4">Ankyrin repeat protein</fullName>
    </submittedName>
</protein>
<reference evidence="5" key="2">
    <citation type="journal article" date="2016" name="Sci. Rep.">
        <title>Dictyocaulus viviparus genome, variome and transcriptome elucidate lungworm biology and support future intervention.</title>
        <authorList>
            <person name="McNulty S.N."/>
            <person name="Strube C."/>
            <person name="Rosa B.A."/>
            <person name="Martin J.C."/>
            <person name="Tyagi R."/>
            <person name="Choi Y.J."/>
            <person name="Wang Q."/>
            <person name="Hallsworth Pepin K."/>
            <person name="Zhang X."/>
            <person name="Ozersky P."/>
            <person name="Wilson R.K."/>
            <person name="Sternberg P.W."/>
            <person name="Gasser R.B."/>
            <person name="Mitreva M."/>
        </authorList>
    </citation>
    <scope>NUCLEOTIDE SEQUENCE [LARGE SCALE GENOMIC DNA]</scope>
    <source>
        <strain evidence="5">HannoverDv2000</strain>
    </source>
</reference>
<keyword evidence="2 3" id="KW-0040">ANK repeat</keyword>
<dbReference type="PROSITE" id="PS50297">
    <property type="entry name" value="ANK_REP_REGION"/>
    <property type="match status" value="2"/>
</dbReference>
<dbReference type="AlphaFoldDB" id="A0A0D8Y9D1"/>
<dbReference type="InterPro" id="IPR002110">
    <property type="entry name" value="Ankyrin_rpt"/>
</dbReference>